<dbReference type="AlphaFoldDB" id="A0A847ETW7"/>
<keyword evidence="1" id="KW-0472">Membrane</keyword>
<organism evidence="3 4">
    <name type="scientific">Candidatus Dojkabacteria bacterium</name>
    <dbReference type="NCBI Taxonomy" id="2099670"/>
    <lineage>
        <taxon>Bacteria</taxon>
        <taxon>Candidatus Dojkabacteria</taxon>
    </lineage>
</organism>
<feature type="transmembrane region" description="Helical" evidence="1">
    <location>
        <begin position="155"/>
        <end position="173"/>
    </location>
</feature>
<dbReference type="Proteomes" id="UP000554004">
    <property type="component" value="Unassembled WGS sequence"/>
</dbReference>
<accession>A0A847ETW7</accession>
<feature type="transmembrane region" description="Helical" evidence="1">
    <location>
        <begin position="106"/>
        <end position="123"/>
    </location>
</feature>
<feature type="signal peptide" evidence="2">
    <location>
        <begin position="1"/>
        <end position="22"/>
    </location>
</feature>
<gene>
    <name evidence="3" type="ORF">GX618_02720</name>
</gene>
<proteinExistence type="predicted"/>
<feature type="transmembrane region" description="Helical" evidence="1">
    <location>
        <begin position="185"/>
        <end position="206"/>
    </location>
</feature>
<dbReference type="Pfam" id="PF07907">
    <property type="entry name" value="YibE_F"/>
    <property type="match status" value="1"/>
</dbReference>
<dbReference type="PANTHER" id="PTHR41771">
    <property type="entry name" value="MEMBRANE PROTEIN-RELATED"/>
    <property type="match status" value="1"/>
</dbReference>
<evidence type="ECO:0000313" key="3">
    <source>
        <dbReference type="EMBL" id="NLE31162.1"/>
    </source>
</evidence>
<feature type="transmembrane region" description="Helical" evidence="1">
    <location>
        <begin position="130"/>
        <end position="149"/>
    </location>
</feature>
<protein>
    <submittedName>
        <fullName evidence="3">YibE/F family protein</fullName>
    </submittedName>
</protein>
<feature type="transmembrane region" description="Helical" evidence="1">
    <location>
        <begin position="283"/>
        <end position="305"/>
    </location>
</feature>
<name>A0A847ETW7_9BACT</name>
<reference evidence="3 4" key="1">
    <citation type="journal article" date="2020" name="Biotechnol. Biofuels">
        <title>New insights from the biogas microbiome by comprehensive genome-resolved metagenomics of nearly 1600 species originating from multiple anaerobic digesters.</title>
        <authorList>
            <person name="Campanaro S."/>
            <person name="Treu L."/>
            <person name="Rodriguez-R L.M."/>
            <person name="Kovalovszki A."/>
            <person name="Ziels R.M."/>
            <person name="Maus I."/>
            <person name="Zhu X."/>
            <person name="Kougias P.G."/>
            <person name="Basile A."/>
            <person name="Luo G."/>
            <person name="Schluter A."/>
            <person name="Konstantinidis K.T."/>
            <person name="Angelidaki I."/>
        </authorList>
    </citation>
    <scope>NUCLEOTIDE SEQUENCE [LARGE SCALE GENOMIC DNA]</scope>
    <source>
        <strain evidence="3">AS06rmzACSIP_421</strain>
    </source>
</reference>
<sequence length="326" mass="35605">MKKIYILLVVLFLFLIPSICFAQEEVSYKGKVIESKQVACSEVINDEYTCFEYIVEIEQLGEEKTTIPILSEDGQPKFTNGDKVYITQMSDMESELWSIIGFNRNTPIIVLISLFCFLAILIGKKQGLGSLISLALTVVILYLWAIPKILAGGDVIFIGVVSVLITLVIILYASHGFTKKSSIGVLSTAIGIVIVGILAKLFSNYIRVDGSGSEEAFLLLSQTNGSVNLSDVFFISILIGAMGVLDDVVMSQISAIVELYRANSNLNTIQLFKRAMNIGRDHISSMVNTLFIAYAGSSLAVVMLLTYTNDGIGNIITIDVIAEEIV</sequence>
<evidence type="ECO:0000256" key="2">
    <source>
        <dbReference type="SAM" id="SignalP"/>
    </source>
</evidence>
<keyword evidence="2" id="KW-0732">Signal</keyword>
<dbReference type="InterPro" id="IPR012507">
    <property type="entry name" value="YibE_F"/>
</dbReference>
<keyword evidence="1" id="KW-0812">Transmembrane</keyword>
<feature type="chain" id="PRO_5032636079" evidence="2">
    <location>
        <begin position="23"/>
        <end position="326"/>
    </location>
</feature>
<comment type="caution">
    <text evidence="3">The sequence shown here is derived from an EMBL/GenBank/DDBJ whole genome shotgun (WGS) entry which is preliminary data.</text>
</comment>
<feature type="non-terminal residue" evidence="3">
    <location>
        <position position="326"/>
    </location>
</feature>
<feature type="transmembrane region" description="Helical" evidence="1">
    <location>
        <begin position="226"/>
        <end position="245"/>
    </location>
</feature>
<evidence type="ECO:0000256" key="1">
    <source>
        <dbReference type="SAM" id="Phobius"/>
    </source>
</evidence>
<dbReference type="PANTHER" id="PTHR41771:SF1">
    <property type="entry name" value="MEMBRANE PROTEIN"/>
    <property type="match status" value="1"/>
</dbReference>
<keyword evidence="1" id="KW-1133">Transmembrane helix</keyword>
<evidence type="ECO:0000313" key="4">
    <source>
        <dbReference type="Proteomes" id="UP000554004"/>
    </source>
</evidence>
<dbReference type="EMBL" id="JAAZAL010000102">
    <property type="protein sequence ID" value="NLE31162.1"/>
    <property type="molecule type" value="Genomic_DNA"/>
</dbReference>